<evidence type="ECO:0000256" key="4">
    <source>
        <dbReference type="ARBA" id="ARBA00022776"/>
    </source>
</evidence>
<feature type="region of interest" description="Disordered" evidence="11">
    <location>
        <begin position="45"/>
        <end position="64"/>
    </location>
</feature>
<dbReference type="SUPFAM" id="SSF52821">
    <property type="entry name" value="Rhodanese/Cell cycle control phosphatase"/>
    <property type="match status" value="1"/>
</dbReference>
<dbReference type="GO" id="GO:0000086">
    <property type="term" value="P:G2/M transition of mitotic cell cycle"/>
    <property type="evidence" value="ECO:0007669"/>
    <property type="project" value="TreeGrafter"/>
</dbReference>
<evidence type="ECO:0000256" key="5">
    <source>
        <dbReference type="ARBA" id="ARBA00022801"/>
    </source>
</evidence>
<dbReference type="GO" id="GO:0110032">
    <property type="term" value="P:positive regulation of G2/MI transition of meiotic cell cycle"/>
    <property type="evidence" value="ECO:0007669"/>
    <property type="project" value="TreeGrafter"/>
</dbReference>
<proteinExistence type="inferred from homology"/>
<dbReference type="PANTHER" id="PTHR10828">
    <property type="entry name" value="M-PHASE INDUCER PHOSPHATASE DUAL SPECIFICITY PHOSPHATASE CDC25"/>
    <property type="match status" value="1"/>
</dbReference>
<evidence type="ECO:0000256" key="8">
    <source>
        <dbReference type="ARBA" id="ARBA00051722"/>
    </source>
</evidence>
<accession>A0A507FJE1</accession>
<evidence type="ECO:0000313" key="14">
    <source>
        <dbReference type="Proteomes" id="UP000320333"/>
    </source>
</evidence>
<keyword evidence="4 10" id="KW-0498">Mitosis</keyword>
<organism evidence="13 14">
    <name type="scientific">Chytriomyces confervae</name>
    <dbReference type="NCBI Taxonomy" id="246404"/>
    <lineage>
        <taxon>Eukaryota</taxon>
        <taxon>Fungi</taxon>
        <taxon>Fungi incertae sedis</taxon>
        <taxon>Chytridiomycota</taxon>
        <taxon>Chytridiomycota incertae sedis</taxon>
        <taxon>Chytridiomycetes</taxon>
        <taxon>Chytridiales</taxon>
        <taxon>Chytriomycetaceae</taxon>
        <taxon>Chytriomyces</taxon>
    </lineage>
</organism>
<dbReference type="AlphaFoldDB" id="A0A507FJE1"/>
<evidence type="ECO:0000256" key="9">
    <source>
        <dbReference type="ARBA" id="ARBA00067190"/>
    </source>
</evidence>
<dbReference type="Pfam" id="PF00581">
    <property type="entry name" value="Rhodanese"/>
    <property type="match status" value="1"/>
</dbReference>
<dbReference type="FunFam" id="3.40.250.10:FF:000021">
    <property type="entry name" value="M-phase inducer phosphatase cdc-25.2"/>
    <property type="match status" value="1"/>
</dbReference>
<comment type="caution">
    <text evidence="13">The sequence shown here is derived from an EMBL/GenBank/DDBJ whole genome shotgun (WGS) entry which is preliminary data.</text>
</comment>
<dbReference type="GO" id="GO:0004725">
    <property type="term" value="F:protein tyrosine phosphatase activity"/>
    <property type="evidence" value="ECO:0007669"/>
    <property type="project" value="UniProtKB-UniRule"/>
</dbReference>
<dbReference type="GO" id="GO:0010971">
    <property type="term" value="P:positive regulation of G2/M transition of mitotic cell cycle"/>
    <property type="evidence" value="ECO:0007669"/>
    <property type="project" value="TreeGrafter"/>
</dbReference>
<comment type="function">
    <text evidence="10">Tyrosine protein phosphatase which functions as a dosage-dependent inducer of mitotic progression.</text>
</comment>
<name>A0A507FJE1_9FUNG</name>
<gene>
    <name evidence="13" type="ORF">CcCBS67573_g02883</name>
</gene>
<evidence type="ECO:0000256" key="11">
    <source>
        <dbReference type="SAM" id="MobiDB-lite"/>
    </source>
</evidence>
<protein>
    <recommendedName>
        <fullName evidence="9 10">M-phase inducer phosphatase</fullName>
        <ecNumber evidence="2 10">3.1.3.48</ecNumber>
    </recommendedName>
</protein>
<keyword evidence="6 10" id="KW-0904">Protein phosphatase</keyword>
<feature type="compositionally biased region" description="Polar residues" evidence="11">
    <location>
        <begin position="52"/>
        <end position="64"/>
    </location>
</feature>
<dbReference type="EC" id="3.1.3.48" evidence="2 10"/>
<dbReference type="InterPro" id="IPR001763">
    <property type="entry name" value="Rhodanese-like_dom"/>
</dbReference>
<feature type="domain" description="Rhodanese" evidence="12">
    <location>
        <begin position="207"/>
        <end position="333"/>
    </location>
</feature>
<evidence type="ECO:0000313" key="13">
    <source>
        <dbReference type="EMBL" id="TPX75830.1"/>
    </source>
</evidence>
<keyword evidence="5 10" id="KW-0378">Hydrolase</keyword>
<evidence type="ECO:0000256" key="3">
    <source>
        <dbReference type="ARBA" id="ARBA00022618"/>
    </source>
</evidence>
<dbReference type="PANTHER" id="PTHR10828:SF17">
    <property type="entry name" value="PROTEIN-TYROSINE-PHOSPHATASE"/>
    <property type="match status" value="1"/>
</dbReference>
<evidence type="ECO:0000256" key="6">
    <source>
        <dbReference type="ARBA" id="ARBA00022912"/>
    </source>
</evidence>
<dbReference type="STRING" id="246404.A0A507FJE1"/>
<dbReference type="InterPro" id="IPR036873">
    <property type="entry name" value="Rhodanese-like_dom_sf"/>
</dbReference>
<dbReference type="CDD" id="cd01530">
    <property type="entry name" value="Cdc25"/>
    <property type="match status" value="1"/>
</dbReference>
<evidence type="ECO:0000259" key="12">
    <source>
        <dbReference type="PROSITE" id="PS50206"/>
    </source>
</evidence>
<sequence>MPRLEHDPLLLSSSPSSPSVSDLSMFGSRSSASLLTDTRLASLKPPALPFPTSKNKTNNFSNWNQRPALKTSLSSSRLPNSFAKLACESRKIMETVEKPLPSMDMDMDFEPIPLRKMPSSPEMSQKKRPIYTSQLALSAEPLIMSDFESAFPAEQNAEVFPSTALSVGMDCDETPATLLPCIESCRDALKRITPATMADVLDGKYDNIFDYEVIDCRFPYEYEGGHIEGAINMNTPHDMETKFFPATRKSLAMSESSANVRHSSTSMTSSALPRVIILHCEFSAQRAPKMGLHLRNHDRNLNIQEYPYLDYPHVFILDGGYKAFFTAFQEYCNPCGYREMSDPEYTHELKKYMGVHKAEFKRAYSTGFLRT</sequence>
<dbReference type="EMBL" id="QEAP01000066">
    <property type="protein sequence ID" value="TPX75830.1"/>
    <property type="molecule type" value="Genomic_DNA"/>
</dbReference>
<keyword evidence="14" id="KW-1185">Reference proteome</keyword>
<dbReference type="Proteomes" id="UP000320333">
    <property type="component" value="Unassembled WGS sequence"/>
</dbReference>
<evidence type="ECO:0000256" key="1">
    <source>
        <dbReference type="ARBA" id="ARBA00011065"/>
    </source>
</evidence>
<feature type="region of interest" description="Disordered" evidence="11">
    <location>
        <begin position="1"/>
        <end position="25"/>
    </location>
</feature>
<evidence type="ECO:0000256" key="2">
    <source>
        <dbReference type="ARBA" id="ARBA00013064"/>
    </source>
</evidence>
<evidence type="ECO:0000256" key="7">
    <source>
        <dbReference type="ARBA" id="ARBA00023306"/>
    </source>
</evidence>
<feature type="compositionally biased region" description="Low complexity" evidence="11">
    <location>
        <begin position="9"/>
        <end position="24"/>
    </location>
</feature>
<dbReference type="GO" id="GO:0005737">
    <property type="term" value="C:cytoplasm"/>
    <property type="evidence" value="ECO:0007669"/>
    <property type="project" value="TreeGrafter"/>
</dbReference>
<reference evidence="13 14" key="1">
    <citation type="journal article" date="2019" name="Sci. Rep.">
        <title>Comparative genomics of chytrid fungi reveal insights into the obligate biotrophic and pathogenic lifestyle of Synchytrium endobioticum.</title>
        <authorList>
            <person name="van de Vossenberg B.T.L.H."/>
            <person name="Warris S."/>
            <person name="Nguyen H.D.T."/>
            <person name="van Gent-Pelzer M.P.E."/>
            <person name="Joly D.L."/>
            <person name="van de Geest H.C."/>
            <person name="Bonants P.J.M."/>
            <person name="Smith D.S."/>
            <person name="Levesque C.A."/>
            <person name="van der Lee T.A.J."/>
        </authorList>
    </citation>
    <scope>NUCLEOTIDE SEQUENCE [LARGE SCALE GENOMIC DNA]</scope>
    <source>
        <strain evidence="13 14">CBS 675.73</strain>
    </source>
</reference>
<keyword evidence="7 10" id="KW-0131">Cell cycle</keyword>
<dbReference type="PROSITE" id="PS50206">
    <property type="entry name" value="RHODANESE_3"/>
    <property type="match status" value="1"/>
</dbReference>
<dbReference type="GO" id="GO:0005634">
    <property type="term" value="C:nucleus"/>
    <property type="evidence" value="ECO:0007669"/>
    <property type="project" value="TreeGrafter"/>
</dbReference>
<dbReference type="Gene3D" id="3.40.250.10">
    <property type="entry name" value="Rhodanese-like domain"/>
    <property type="match status" value="1"/>
</dbReference>
<dbReference type="SMART" id="SM00450">
    <property type="entry name" value="RHOD"/>
    <property type="match status" value="1"/>
</dbReference>
<comment type="similarity">
    <text evidence="1 10">Belongs to the MPI phosphatase family.</text>
</comment>
<dbReference type="GO" id="GO:0051301">
    <property type="term" value="P:cell division"/>
    <property type="evidence" value="ECO:0007669"/>
    <property type="project" value="UniProtKB-UniRule"/>
</dbReference>
<dbReference type="InterPro" id="IPR000751">
    <property type="entry name" value="MPI_Phosphatase"/>
</dbReference>
<comment type="catalytic activity">
    <reaction evidence="8 10">
        <text>O-phospho-L-tyrosyl-[protein] + H2O = L-tyrosyl-[protein] + phosphate</text>
        <dbReference type="Rhea" id="RHEA:10684"/>
        <dbReference type="Rhea" id="RHEA-COMP:10136"/>
        <dbReference type="Rhea" id="RHEA-COMP:20101"/>
        <dbReference type="ChEBI" id="CHEBI:15377"/>
        <dbReference type="ChEBI" id="CHEBI:43474"/>
        <dbReference type="ChEBI" id="CHEBI:46858"/>
        <dbReference type="ChEBI" id="CHEBI:61978"/>
        <dbReference type="EC" id="3.1.3.48"/>
    </reaction>
</comment>
<keyword evidence="3 10" id="KW-0132">Cell division</keyword>
<evidence type="ECO:0000256" key="10">
    <source>
        <dbReference type="RuleBase" id="RU368028"/>
    </source>
</evidence>
<dbReference type="OrthoDB" id="26523at2759"/>